<dbReference type="PANTHER" id="PTHR23023">
    <property type="entry name" value="DIMETHYLANILINE MONOOXYGENASE"/>
    <property type="match status" value="1"/>
</dbReference>
<protein>
    <submittedName>
        <fullName evidence="6">FAD/NAD(P)-binding domain-containing protein</fullName>
    </submittedName>
</protein>
<proteinExistence type="inferred from homology"/>
<keyword evidence="5" id="KW-0560">Oxidoreductase</keyword>
<gene>
    <name evidence="6" type="ORF">NA57DRAFT_66944</name>
</gene>
<dbReference type="EMBL" id="ML978128">
    <property type="protein sequence ID" value="KAF2097362.1"/>
    <property type="molecule type" value="Genomic_DNA"/>
</dbReference>
<dbReference type="PIRSF" id="PIRSF000332">
    <property type="entry name" value="FMO"/>
    <property type="match status" value="1"/>
</dbReference>
<dbReference type="GO" id="GO:0050661">
    <property type="term" value="F:NADP binding"/>
    <property type="evidence" value="ECO:0007669"/>
    <property type="project" value="InterPro"/>
</dbReference>
<dbReference type="SUPFAM" id="SSF51905">
    <property type="entry name" value="FAD/NAD(P)-binding domain"/>
    <property type="match status" value="1"/>
</dbReference>
<keyword evidence="3" id="KW-0274">FAD</keyword>
<keyword evidence="4" id="KW-0521">NADP</keyword>
<dbReference type="AlphaFoldDB" id="A0A9P4M7H9"/>
<dbReference type="Proteomes" id="UP000799772">
    <property type="component" value="Unassembled WGS sequence"/>
</dbReference>
<comment type="caution">
    <text evidence="6">The sequence shown here is derived from an EMBL/GenBank/DDBJ whole genome shotgun (WGS) entry which is preliminary data.</text>
</comment>
<dbReference type="InterPro" id="IPR036188">
    <property type="entry name" value="FAD/NAD-bd_sf"/>
</dbReference>
<dbReference type="OrthoDB" id="66881at2759"/>
<dbReference type="GO" id="GO:0004499">
    <property type="term" value="F:N,N-dimethylaniline monooxygenase activity"/>
    <property type="evidence" value="ECO:0007669"/>
    <property type="project" value="InterPro"/>
</dbReference>
<dbReference type="InterPro" id="IPR000960">
    <property type="entry name" value="Flavin_mOase"/>
</dbReference>
<evidence type="ECO:0000256" key="5">
    <source>
        <dbReference type="ARBA" id="ARBA00023002"/>
    </source>
</evidence>
<keyword evidence="7" id="KW-1185">Reference proteome</keyword>
<evidence type="ECO:0000256" key="2">
    <source>
        <dbReference type="ARBA" id="ARBA00022630"/>
    </source>
</evidence>
<dbReference type="InterPro" id="IPR020946">
    <property type="entry name" value="Flavin_mOase-like"/>
</dbReference>
<evidence type="ECO:0000313" key="6">
    <source>
        <dbReference type="EMBL" id="KAF2097362.1"/>
    </source>
</evidence>
<evidence type="ECO:0000313" key="7">
    <source>
        <dbReference type="Proteomes" id="UP000799772"/>
    </source>
</evidence>
<evidence type="ECO:0000256" key="3">
    <source>
        <dbReference type="ARBA" id="ARBA00022827"/>
    </source>
</evidence>
<accession>A0A9P4M7H9</accession>
<dbReference type="PRINTS" id="PR00370">
    <property type="entry name" value="FMOXYGENASE"/>
</dbReference>
<name>A0A9P4M7H9_9PEZI</name>
<keyword evidence="2" id="KW-0285">Flavoprotein</keyword>
<sequence length="547" mass="62354">MVDQKPPEQIRVAVIGAGPQGLCALKNLLEEGFDAELCEARDVIGGLWAFSNDPNVFTTLESTITNVSKLKNVYADFPCDNDFPLFPTQKEFLEYLEAYAEHFELKRRIKFKKKLLSLSRAEDGNGQMAWRLEFAEVYELRDSKPVTIKTVEFFDKVIMAIGRHHSPHMPAIEGAEHFGKRLIHSAQFKRPEDYRNKRVLVLGFANTAGDTATELIGIAHTIYVAHRQGILVLPRVLKGKPVEQLSNRRMDAILGTLSSWFPITMAKFMQNMALKISDQAFSLKPAWGFRPAPSRFTQRVMISDTFVLALEAGDIESVANLKRIIDNEIVELDDGTRLYVDNIICCTGMNPNRSFLESLGQRTKLDEDSAHKDVRLPRLYQNIFPPEYASSIAFLDGWQAPTGICEVADLACTAIVQIFKGAYPLPTIEEMNREIDQHQEWLHTIGLLPNEPGAARNAVQERKWRSWLHDAAGNGMNEYLGWGRKGWWFWLTNWRFCNMLMGGVDSPHVGRLFEGRRKRWEGARKAIEEVNSEELARRKTDDNRKKK</sequence>
<comment type="similarity">
    <text evidence="1">Belongs to the FMO family.</text>
</comment>
<reference evidence="6" key="1">
    <citation type="journal article" date="2020" name="Stud. Mycol.">
        <title>101 Dothideomycetes genomes: a test case for predicting lifestyles and emergence of pathogens.</title>
        <authorList>
            <person name="Haridas S."/>
            <person name="Albert R."/>
            <person name="Binder M."/>
            <person name="Bloem J."/>
            <person name="Labutti K."/>
            <person name="Salamov A."/>
            <person name="Andreopoulos B."/>
            <person name="Baker S."/>
            <person name="Barry K."/>
            <person name="Bills G."/>
            <person name="Bluhm B."/>
            <person name="Cannon C."/>
            <person name="Castanera R."/>
            <person name="Culley D."/>
            <person name="Daum C."/>
            <person name="Ezra D."/>
            <person name="Gonzalez J."/>
            <person name="Henrissat B."/>
            <person name="Kuo A."/>
            <person name="Liang C."/>
            <person name="Lipzen A."/>
            <person name="Lutzoni F."/>
            <person name="Magnuson J."/>
            <person name="Mondo S."/>
            <person name="Nolan M."/>
            <person name="Ohm R."/>
            <person name="Pangilinan J."/>
            <person name="Park H.-J."/>
            <person name="Ramirez L."/>
            <person name="Alfaro M."/>
            <person name="Sun H."/>
            <person name="Tritt A."/>
            <person name="Yoshinaga Y."/>
            <person name="Zwiers L.-H."/>
            <person name="Turgeon B."/>
            <person name="Goodwin S."/>
            <person name="Spatafora J."/>
            <person name="Crous P."/>
            <person name="Grigoriev I."/>
        </authorList>
    </citation>
    <scope>NUCLEOTIDE SEQUENCE</scope>
    <source>
        <strain evidence="6">CBS 133067</strain>
    </source>
</reference>
<dbReference type="InterPro" id="IPR050346">
    <property type="entry name" value="FMO-like"/>
</dbReference>
<evidence type="ECO:0000256" key="4">
    <source>
        <dbReference type="ARBA" id="ARBA00022857"/>
    </source>
</evidence>
<dbReference type="GO" id="GO:0050660">
    <property type="term" value="F:flavin adenine dinucleotide binding"/>
    <property type="evidence" value="ECO:0007669"/>
    <property type="project" value="InterPro"/>
</dbReference>
<dbReference type="Gene3D" id="3.50.50.60">
    <property type="entry name" value="FAD/NAD(P)-binding domain"/>
    <property type="match status" value="1"/>
</dbReference>
<organism evidence="6 7">
    <name type="scientific">Rhizodiscina lignyota</name>
    <dbReference type="NCBI Taxonomy" id="1504668"/>
    <lineage>
        <taxon>Eukaryota</taxon>
        <taxon>Fungi</taxon>
        <taxon>Dikarya</taxon>
        <taxon>Ascomycota</taxon>
        <taxon>Pezizomycotina</taxon>
        <taxon>Dothideomycetes</taxon>
        <taxon>Pleosporomycetidae</taxon>
        <taxon>Aulographales</taxon>
        <taxon>Rhizodiscinaceae</taxon>
        <taxon>Rhizodiscina</taxon>
    </lineage>
</organism>
<evidence type="ECO:0000256" key="1">
    <source>
        <dbReference type="ARBA" id="ARBA00009183"/>
    </source>
</evidence>
<dbReference type="Pfam" id="PF00743">
    <property type="entry name" value="FMO-like"/>
    <property type="match status" value="1"/>
</dbReference>